<proteinExistence type="predicted"/>
<dbReference type="OrthoDB" id="5985073at2759"/>
<organism evidence="4 5">
    <name type="scientific">Rhizoclosmatium globosum</name>
    <dbReference type="NCBI Taxonomy" id="329046"/>
    <lineage>
        <taxon>Eukaryota</taxon>
        <taxon>Fungi</taxon>
        <taxon>Fungi incertae sedis</taxon>
        <taxon>Chytridiomycota</taxon>
        <taxon>Chytridiomycota incertae sedis</taxon>
        <taxon>Chytridiomycetes</taxon>
        <taxon>Chytridiales</taxon>
        <taxon>Chytriomycetaceae</taxon>
        <taxon>Rhizoclosmatium</taxon>
    </lineage>
</organism>
<evidence type="ECO:0000259" key="3">
    <source>
        <dbReference type="PROSITE" id="PS51782"/>
    </source>
</evidence>
<reference evidence="4 5" key="1">
    <citation type="submission" date="2016-07" db="EMBL/GenBank/DDBJ databases">
        <title>Pervasive Adenine N6-methylation of Active Genes in Fungi.</title>
        <authorList>
            <consortium name="DOE Joint Genome Institute"/>
            <person name="Mondo S.J."/>
            <person name="Dannebaum R.O."/>
            <person name="Kuo R.C."/>
            <person name="Labutti K."/>
            <person name="Haridas S."/>
            <person name="Kuo A."/>
            <person name="Salamov A."/>
            <person name="Ahrendt S.R."/>
            <person name="Lipzen A."/>
            <person name="Sullivan W."/>
            <person name="Andreopoulos W.B."/>
            <person name="Clum A."/>
            <person name="Lindquist E."/>
            <person name="Daum C."/>
            <person name="Ramamoorthy G.K."/>
            <person name="Gryganskyi A."/>
            <person name="Culley D."/>
            <person name="Magnuson J.K."/>
            <person name="James T.Y."/>
            <person name="O'Malley M.A."/>
            <person name="Stajich J.E."/>
            <person name="Spatafora J.W."/>
            <person name="Visel A."/>
            <person name="Grigoriev I.V."/>
        </authorList>
    </citation>
    <scope>NUCLEOTIDE SEQUENCE [LARGE SCALE GENOMIC DNA]</scope>
    <source>
        <strain evidence="4 5">JEL800</strain>
    </source>
</reference>
<sequence length="178" mass="17306">MYIPSFHLVSRAAAACTGTTYTIAAGDTCSTIATKNGVTISDLVVQNQDICGGANQNLLQVGTAVCIVPGAGVNAGPTIVADALNTAAYTALQPCTGHVDIVLGGATCTTIAAKYNVTLAALMAVAIPGQCAKLEAADAICVPGTATTSLTVGGAALPAGQAVIPAVIPPVASATPPS</sequence>
<name>A0A1Y2CI88_9FUNG</name>
<dbReference type="STRING" id="329046.A0A1Y2CI88"/>
<dbReference type="InterPro" id="IPR018392">
    <property type="entry name" value="LysM"/>
</dbReference>
<dbReference type="PANTHER" id="PTHR34997:SF1">
    <property type="entry name" value="PEPTIDOGLYCAN-BINDING LYSIN DOMAIN"/>
    <property type="match status" value="1"/>
</dbReference>
<evidence type="ECO:0000313" key="4">
    <source>
        <dbReference type="EMBL" id="ORY46768.1"/>
    </source>
</evidence>
<keyword evidence="2" id="KW-0843">Virulence</keyword>
<dbReference type="GO" id="GO:0008061">
    <property type="term" value="F:chitin binding"/>
    <property type="evidence" value="ECO:0007669"/>
    <property type="project" value="UniProtKB-KW"/>
</dbReference>
<comment type="caution">
    <text evidence="4">The sequence shown here is derived from an EMBL/GenBank/DDBJ whole genome shotgun (WGS) entry which is preliminary data.</text>
</comment>
<dbReference type="AlphaFoldDB" id="A0A1Y2CI88"/>
<dbReference type="Pfam" id="PF01476">
    <property type="entry name" value="LysM"/>
    <property type="match status" value="2"/>
</dbReference>
<dbReference type="Proteomes" id="UP000193642">
    <property type="component" value="Unassembled WGS sequence"/>
</dbReference>
<protein>
    <recommendedName>
        <fullName evidence="3">LysM domain-containing protein</fullName>
    </recommendedName>
</protein>
<keyword evidence="5" id="KW-1185">Reference proteome</keyword>
<dbReference type="PROSITE" id="PS51782">
    <property type="entry name" value="LYSM"/>
    <property type="match status" value="1"/>
</dbReference>
<dbReference type="PANTHER" id="PTHR34997">
    <property type="entry name" value="AM15"/>
    <property type="match status" value="1"/>
</dbReference>
<dbReference type="EMBL" id="MCGO01000015">
    <property type="protein sequence ID" value="ORY46768.1"/>
    <property type="molecule type" value="Genomic_DNA"/>
</dbReference>
<accession>A0A1Y2CI88</accession>
<dbReference type="Gene3D" id="3.10.350.10">
    <property type="entry name" value="LysM domain"/>
    <property type="match status" value="1"/>
</dbReference>
<dbReference type="SUPFAM" id="SSF54106">
    <property type="entry name" value="LysM domain"/>
    <property type="match status" value="1"/>
</dbReference>
<evidence type="ECO:0000256" key="2">
    <source>
        <dbReference type="ARBA" id="ARBA00023026"/>
    </source>
</evidence>
<gene>
    <name evidence="4" type="ORF">BCR33DRAFT_109437</name>
</gene>
<dbReference type="InterPro" id="IPR036779">
    <property type="entry name" value="LysM_dom_sf"/>
</dbReference>
<feature type="domain" description="LysM" evidence="3">
    <location>
        <begin position="19"/>
        <end position="67"/>
    </location>
</feature>
<evidence type="ECO:0000256" key="1">
    <source>
        <dbReference type="ARBA" id="ARBA00022669"/>
    </source>
</evidence>
<dbReference type="SMART" id="SM00257">
    <property type="entry name" value="LysM"/>
    <property type="match status" value="2"/>
</dbReference>
<dbReference type="InterPro" id="IPR052210">
    <property type="entry name" value="LysM1-like"/>
</dbReference>
<evidence type="ECO:0000313" key="5">
    <source>
        <dbReference type="Proteomes" id="UP000193642"/>
    </source>
</evidence>
<dbReference type="CDD" id="cd00118">
    <property type="entry name" value="LysM"/>
    <property type="match status" value="1"/>
</dbReference>
<keyword evidence="1" id="KW-0147">Chitin-binding</keyword>